<organism evidence="2 3">
    <name type="scientific">Bacillus thuringiensis</name>
    <dbReference type="NCBI Taxonomy" id="1428"/>
    <lineage>
        <taxon>Bacteria</taxon>
        <taxon>Bacillati</taxon>
        <taxon>Bacillota</taxon>
        <taxon>Bacilli</taxon>
        <taxon>Bacillales</taxon>
        <taxon>Bacillaceae</taxon>
        <taxon>Bacillus</taxon>
        <taxon>Bacillus cereus group</taxon>
    </lineage>
</organism>
<evidence type="ECO:0000256" key="1">
    <source>
        <dbReference type="SAM" id="Phobius"/>
    </source>
</evidence>
<protein>
    <submittedName>
        <fullName evidence="2">Uncharacterized protein</fullName>
    </submittedName>
</protein>
<keyword evidence="1" id="KW-1133">Transmembrane helix</keyword>
<geneLocation type="plasmid" evidence="2 3">
    <name>poh5</name>
</geneLocation>
<accession>A0A1W6X029</accession>
<keyword evidence="3" id="KW-1185">Reference proteome</keyword>
<keyword evidence="2" id="KW-0614">Plasmid</keyword>
<dbReference type="Proteomes" id="UP000194143">
    <property type="component" value="Plasmid poh5"/>
</dbReference>
<evidence type="ECO:0000313" key="2">
    <source>
        <dbReference type="EMBL" id="ARP61879.1"/>
    </source>
</evidence>
<gene>
    <name evidence="2" type="ORF">CAB88_33335</name>
</gene>
<dbReference type="AlphaFoldDB" id="A0A1W6X029"/>
<feature type="transmembrane region" description="Helical" evidence="1">
    <location>
        <begin position="41"/>
        <end position="60"/>
    </location>
</feature>
<keyword evidence="1" id="KW-0812">Transmembrane</keyword>
<reference evidence="2 3" key="1">
    <citation type="submission" date="2017-04" db="EMBL/GenBank/DDBJ databases">
        <title>Complete Genome Sequence of Bacillus thuringiensis type Strain ATCC 10792.</title>
        <authorList>
            <person name="Oh D.-H."/>
            <person name="Park B.-J."/>
            <person name="Shuai W."/>
            <person name="Chelliah R."/>
        </authorList>
    </citation>
    <scope>NUCLEOTIDE SEQUENCE [LARGE SCALE GENOMIC DNA]</scope>
    <source>
        <strain evidence="2 3">ATCC 10792</strain>
        <plasmid evidence="2 3">poh5</plasmid>
    </source>
</reference>
<proteinExistence type="predicted"/>
<evidence type="ECO:0000313" key="3">
    <source>
        <dbReference type="Proteomes" id="UP000194143"/>
    </source>
</evidence>
<keyword evidence="1" id="KW-0472">Membrane</keyword>
<dbReference type="EMBL" id="CP021066">
    <property type="protein sequence ID" value="ARP61879.1"/>
    <property type="molecule type" value="Genomic_DNA"/>
</dbReference>
<sequence>MIDKIDLNELYKTISEIMPNYLVQTKNGSFAVFQTLTYGDMLISFLLLLILLVLTFNWIWSALR</sequence>
<name>A0A1W6X029_BACTU</name>